<comment type="caution">
    <text evidence="2">The sequence shown here is derived from an EMBL/GenBank/DDBJ whole genome shotgun (WGS) entry which is preliminary data.</text>
</comment>
<gene>
    <name evidence="2" type="ORF">CRG98_028209</name>
</gene>
<evidence type="ECO:0000313" key="2">
    <source>
        <dbReference type="EMBL" id="PKI51413.1"/>
    </source>
</evidence>
<feature type="region of interest" description="Disordered" evidence="1">
    <location>
        <begin position="1"/>
        <end position="41"/>
    </location>
</feature>
<reference evidence="2 3" key="1">
    <citation type="submission" date="2017-11" db="EMBL/GenBank/DDBJ databases">
        <title>De-novo sequencing of pomegranate (Punica granatum L.) genome.</title>
        <authorList>
            <person name="Akparov Z."/>
            <person name="Amiraslanov A."/>
            <person name="Hajiyeva S."/>
            <person name="Abbasov M."/>
            <person name="Kaur K."/>
            <person name="Hamwieh A."/>
            <person name="Solovyev V."/>
            <person name="Salamov A."/>
            <person name="Braich B."/>
            <person name="Kosarev P."/>
            <person name="Mahmoud A."/>
            <person name="Hajiyev E."/>
            <person name="Babayeva S."/>
            <person name="Izzatullayeva V."/>
            <person name="Mammadov A."/>
            <person name="Mammadov A."/>
            <person name="Sharifova S."/>
            <person name="Ojaghi J."/>
            <person name="Eynullazada K."/>
            <person name="Bayramov B."/>
            <person name="Abdulazimova A."/>
            <person name="Shahmuradov I."/>
        </authorList>
    </citation>
    <scope>NUCLEOTIDE SEQUENCE [LARGE SCALE GENOMIC DNA]</scope>
    <source>
        <strain evidence="3">cv. AG2017</strain>
        <tissue evidence="2">Leaf</tissue>
    </source>
</reference>
<organism evidence="2 3">
    <name type="scientific">Punica granatum</name>
    <name type="common">Pomegranate</name>
    <dbReference type="NCBI Taxonomy" id="22663"/>
    <lineage>
        <taxon>Eukaryota</taxon>
        <taxon>Viridiplantae</taxon>
        <taxon>Streptophyta</taxon>
        <taxon>Embryophyta</taxon>
        <taxon>Tracheophyta</taxon>
        <taxon>Spermatophyta</taxon>
        <taxon>Magnoliopsida</taxon>
        <taxon>eudicotyledons</taxon>
        <taxon>Gunneridae</taxon>
        <taxon>Pentapetalae</taxon>
        <taxon>rosids</taxon>
        <taxon>malvids</taxon>
        <taxon>Myrtales</taxon>
        <taxon>Lythraceae</taxon>
        <taxon>Punica</taxon>
    </lineage>
</organism>
<proteinExistence type="predicted"/>
<feature type="region of interest" description="Disordered" evidence="1">
    <location>
        <begin position="68"/>
        <end position="88"/>
    </location>
</feature>
<feature type="compositionally biased region" description="Basic and acidic residues" evidence="1">
    <location>
        <begin position="31"/>
        <end position="41"/>
    </location>
</feature>
<sequence>MDTIEPRGKKGKIGSRLREFGDRCNSGPTPENRENSLDSGRFDLGEVQTRHRVAQAAPRAISRTLSCRRRGVQRRESPPPASRRRCPPIPATIRLTGLSPFLFLCRLGPFRPKALQSGPASLPGGFSFGPADRFDPIRPVRLAAFVYYRNAPKLLG</sequence>
<dbReference type="Proteomes" id="UP000233551">
    <property type="component" value="Unassembled WGS sequence"/>
</dbReference>
<dbReference type="EMBL" id="PGOL01002009">
    <property type="protein sequence ID" value="PKI51413.1"/>
    <property type="molecule type" value="Genomic_DNA"/>
</dbReference>
<accession>A0A2I0J5T2</accession>
<evidence type="ECO:0000313" key="3">
    <source>
        <dbReference type="Proteomes" id="UP000233551"/>
    </source>
</evidence>
<protein>
    <submittedName>
        <fullName evidence="2">Uncharacterized protein</fullName>
    </submittedName>
</protein>
<dbReference type="AlphaFoldDB" id="A0A2I0J5T2"/>
<evidence type="ECO:0000256" key="1">
    <source>
        <dbReference type="SAM" id="MobiDB-lite"/>
    </source>
</evidence>
<keyword evidence="3" id="KW-1185">Reference proteome</keyword>
<name>A0A2I0J5T2_PUNGR</name>